<dbReference type="InterPro" id="IPR027850">
    <property type="entry name" value="DUF4504"/>
</dbReference>
<keyword evidence="3" id="KW-1185">Reference proteome</keyword>
<proteinExistence type="inferred from homology"/>
<dbReference type="PANTHER" id="PTHR31366:SF2">
    <property type="entry name" value="UPF0739 PROTEIN C1ORF74"/>
    <property type="match status" value="1"/>
</dbReference>
<dbReference type="EMBL" id="KB202954">
    <property type="protein sequence ID" value="ESO86923.1"/>
    <property type="molecule type" value="Genomic_DNA"/>
</dbReference>
<dbReference type="AlphaFoldDB" id="V3Z7W9"/>
<dbReference type="Proteomes" id="UP000030746">
    <property type="component" value="Unassembled WGS sequence"/>
</dbReference>
<dbReference type="PANTHER" id="PTHR31366">
    <property type="entry name" value="UPF0739 PROTEIN C1ORF74"/>
    <property type="match status" value="1"/>
</dbReference>
<comment type="similarity">
    <text evidence="1">Belongs to the UPF0739 family.</text>
</comment>
<protein>
    <submittedName>
        <fullName evidence="2">Uncharacterized protein</fullName>
    </submittedName>
</protein>
<evidence type="ECO:0000313" key="3">
    <source>
        <dbReference type="Proteomes" id="UP000030746"/>
    </source>
</evidence>
<evidence type="ECO:0000256" key="1">
    <source>
        <dbReference type="ARBA" id="ARBA00007065"/>
    </source>
</evidence>
<organism evidence="2 3">
    <name type="scientific">Lottia gigantea</name>
    <name type="common">Giant owl limpet</name>
    <dbReference type="NCBI Taxonomy" id="225164"/>
    <lineage>
        <taxon>Eukaryota</taxon>
        <taxon>Metazoa</taxon>
        <taxon>Spiralia</taxon>
        <taxon>Lophotrochozoa</taxon>
        <taxon>Mollusca</taxon>
        <taxon>Gastropoda</taxon>
        <taxon>Patellogastropoda</taxon>
        <taxon>Lottioidea</taxon>
        <taxon>Lottiidae</taxon>
        <taxon>Lottia</taxon>
    </lineage>
</organism>
<dbReference type="OrthoDB" id="10056365at2759"/>
<evidence type="ECO:0000313" key="2">
    <source>
        <dbReference type="EMBL" id="ESO86923.1"/>
    </source>
</evidence>
<gene>
    <name evidence="2" type="ORF">LOTGIDRAFT_166652</name>
</gene>
<dbReference type="Pfam" id="PF14953">
    <property type="entry name" value="DUF4504"/>
    <property type="match status" value="1"/>
</dbReference>
<dbReference type="KEGG" id="lgi:LOTGIDRAFT_166652"/>
<dbReference type="OMA" id="PATIESH"/>
<reference evidence="2 3" key="1">
    <citation type="journal article" date="2013" name="Nature">
        <title>Insights into bilaterian evolution from three spiralian genomes.</title>
        <authorList>
            <person name="Simakov O."/>
            <person name="Marletaz F."/>
            <person name="Cho S.J."/>
            <person name="Edsinger-Gonzales E."/>
            <person name="Havlak P."/>
            <person name="Hellsten U."/>
            <person name="Kuo D.H."/>
            <person name="Larsson T."/>
            <person name="Lv J."/>
            <person name="Arendt D."/>
            <person name="Savage R."/>
            <person name="Osoegawa K."/>
            <person name="de Jong P."/>
            <person name="Grimwood J."/>
            <person name="Chapman J.A."/>
            <person name="Shapiro H."/>
            <person name="Aerts A."/>
            <person name="Otillar R.P."/>
            <person name="Terry A.Y."/>
            <person name="Boore J.L."/>
            <person name="Grigoriev I.V."/>
            <person name="Lindberg D.R."/>
            <person name="Seaver E.C."/>
            <person name="Weisblat D.A."/>
            <person name="Putnam N.H."/>
            <person name="Rokhsar D.S."/>
        </authorList>
    </citation>
    <scope>NUCLEOTIDE SEQUENCE [LARGE SCALE GENOMIC DNA]</scope>
</reference>
<accession>V3Z7W9</accession>
<dbReference type="HOGENOM" id="CLU_1099391_0_0_1"/>
<sequence length="253" mass="28731">MEISECTGNQIHGSNLQQNIPDMWKTLINKHLGTRVGNKYRNIARDIQLVDSGIKAAFLFDYSCVTSDVISDFLNDLNASKLLSYIEDLNVIEIALDVLICNRKQLSKIPWDRIKFVDISRSNSGSILPADAPELKATKEAFEWILSHTSDRQLSVEFTDNLVNPTTLFGVMIGYPVVYWYDVSKENGAMLSMVPLKCIQIFQQRHLVYSFSLPMDLWLELEHVIQSWFSDQKTVCCDLTLDSDVKTLSSVAL</sequence>
<name>V3Z7W9_LOTGI</name>
<dbReference type="GeneID" id="20240408"/>
<dbReference type="RefSeq" id="XP_009062323.1">
    <property type="nucleotide sequence ID" value="XM_009064075.1"/>
</dbReference>
<dbReference type="CTD" id="20240408"/>